<protein>
    <submittedName>
        <fullName evidence="1">Uncharacterized protein</fullName>
    </submittedName>
</protein>
<evidence type="ECO:0000313" key="2">
    <source>
        <dbReference type="Proteomes" id="UP000194236"/>
    </source>
</evidence>
<dbReference type="OrthoDB" id="10630997at2759"/>
<proteinExistence type="predicted"/>
<keyword evidence="2" id="KW-1185">Reference proteome</keyword>
<accession>A0A1Y3BA36</accession>
<dbReference type="Proteomes" id="UP000194236">
    <property type="component" value="Unassembled WGS sequence"/>
</dbReference>
<organism evidence="1 2">
    <name type="scientific">Euroglyphus maynei</name>
    <name type="common">Mayne's house dust mite</name>
    <dbReference type="NCBI Taxonomy" id="6958"/>
    <lineage>
        <taxon>Eukaryota</taxon>
        <taxon>Metazoa</taxon>
        <taxon>Ecdysozoa</taxon>
        <taxon>Arthropoda</taxon>
        <taxon>Chelicerata</taxon>
        <taxon>Arachnida</taxon>
        <taxon>Acari</taxon>
        <taxon>Acariformes</taxon>
        <taxon>Sarcoptiformes</taxon>
        <taxon>Astigmata</taxon>
        <taxon>Psoroptidia</taxon>
        <taxon>Analgoidea</taxon>
        <taxon>Pyroglyphidae</taxon>
        <taxon>Pyroglyphinae</taxon>
        <taxon>Euroglyphus</taxon>
    </lineage>
</organism>
<reference evidence="1 2" key="1">
    <citation type="submission" date="2017-03" db="EMBL/GenBank/DDBJ databases">
        <title>Genome Survey of Euroglyphus maynei.</title>
        <authorList>
            <person name="Arlian L.G."/>
            <person name="Morgan M.S."/>
            <person name="Rider S.D."/>
        </authorList>
    </citation>
    <scope>NUCLEOTIDE SEQUENCE [LARGE SCALE GENOMIC DNA]</scope>
    <source>
        <strain evidence="1">Arlian Lab</strain>
        <tissue evidence="1">Whole body</tissue>
    </source>
</reference>
<dbReference type="EMBL" id="MUJZ01031299">
    <property type="protein sequence ID" value="OTF77712.1"/>
    <property type="molecule type" value="Genomic_DNA"/>
</dbReference>
<sequence length="62" mass="7497">MPQYRSNAYFYYQFKHFRQTIAHQSLLINKLFHLIKKKSFNVQISEESESYLAVLSLIARQK</sequence>
<evidence type="ECO:0000313" key="1">
    <source>
        <dbReference type="EMBL" id="OTF77712.1"/>
    </source>
</evidence>
<gene>
    <name evidence="1" type="ORF">BLA29_000621</name>
</gene>
<comment type="caution">
    <text evidence="1">The sequence shown here is derived from an EMBL/GenBank/DDBJ whole genome shotgun (WGS) entry which is preliminary data.</text>
</comment>
<name>A0A1Y3BA36_EURMA</name>
<feature type="non-terminal residue" evidence="1">
    <location>
        <position position="62"/>
    </location>
</feature>
<dbReference type="AlphaFoldDB" id="A0A1Y3BA36"/>